<keyword evidence="11" id="KW-1185">Reference proteome</keyword>
<feature type="transmembrane region" description="Helical" evidence="9">
    <location>
        <begin position="20"/>
        <end position="42"/>
    </location>
</feature>
<comment type="function">
    <text evidence="8">Probably a riboflavin-binding protein that interacts with the energy-coupling factor (ECF) ABC-transporter complex.</text>
</comment>
<feature type="transmembrane region" description="Helical" evidence="9">
    <location>
        <begin position="165"/>
        <end position="188"/>
    </location>
</feature>
<evidence type="ECO:0000256" key="8">
    <source>
        <dbReference type="PIRNR" id="PIRNR037778"/>
    </source>
</evidence>
<dbReference type="Gene3D" id="1.10.1760.20">
    <property type="match status" value="1"/>
</dbReference>
<dbReference type="STRING" id="1314751.GCA_001591425_03291"/>
<dbReference type="Proteomes" id="UP000215224">
    <property type="component" value="Chromosome"/>
</dbReference>
<feature type="transmembrane region" description="Helical" evidence="9">
    <location>
        <begin position="131"/>
        <end position="153"/>
    </location>
</feature>
<dbReference type="Pfam" id="PF12822">
    <property type="entry name" value="ECF_trnsprt"/>
    <property type="match status" value="1"/>
</dbReference>
<evidence type="ECO:0000256" key="1">
    <source>
        <dbReference type="ARBA" id="ARBA00004651"/>
    </source>
</evidence>
<sequence>MGLDERERNNVKREKSVKKFVLIGMLSGIAYVLMFLSFPIPPLPAYLSVDFSDIPAIIASFIFGPVAGITVIAIKNLLNYLAQGSMTGIPIGQFANFTAGVLFVLPTYFVFNKVRSMKGLAVGLVAGTFSMAVFMSILNYFVFLPAYTIFMGWPAEPSSIVIQSIVYGVLPFNIIKGILVGVIFALLYKKLSHWLTKEMYVKPVSS</sequence>
<comment type="similarity">
    <text evidence="2 8">Belongs to the prokaryotic riboflavin transporter (P-RFT) (TC 2.A.87) family.</text>
</comment>
<keyword evidence="4 8" id="KW-1003">Cell membrane</keyword>
<dbReference type="PANTHER" id="PTHR38438:SF1">
    <property type="entry name" value="RIBOFLAVIN TRANSPORTER RIBU"/>
    <property type="match status" value="1"/>
</dbReference>
<evidence type="ECO:0000256" key="9">
    <source>
        <dbReference type="SAM" id="Phobius"/>
    </source>
</evidence>
<reference evidence="10 11" key="1">
    <citation type="submission" date="2016-12" db="EMBL/GenBank/DDBJ databases">
        <title>The whole genome sequencing and assembly of Bacillus cohnii DSM 6307T strain.</title>
        <authorList>
            <person name="Lee Y.-J."/>
            <person name="Yi H."/>
            <person name="Bahn Y.-S."/>
            <person name="Kim J.F."/>
            <person name="Lee D.-W."/>
        </authorList>
    </citation>
    <scope>NUCLEOTIDE SEQUENCE [LARGE SCALE GENOMIC DNA]</scope>
    <source>
        <strain evidence="10 11">DSM 6307</strain>
    </source>
</reference>
<keyword evidence="5 9" id="KW-0812">Transmembrane</keyword>
<dbReference type="PIRSF" id="PIRSF037778">
    <property type="entry name" value="UCP037778_transp_RibU"/>
    <property type="match status" value="1"/>
</dbReference>
<organism evidence="10 11">
    <name type="scientific">Sutcliffiella cohnii</name>
    <dbReference type="NCBI Taxonomy" id="33932"/>
    <lineage>
        <taxon>Bacteria</taxon>
        <taxon>Bacillati</taxon>
        <taxon>Bacillota</taxon>
        <taxon>Bacilli</taxon>
        <taxon>Bacillales</taxon>
        <taxon>Bacillaceae</taxon>
        <taxon>Sutcliffiella</taxon>
    </lineage>
</organism>
<dbReference type="GO" id="GO:0032217">
    <property type="term" value="F:riboflavin transmembrane transporter activity"/>
    <property type="evidence" value="ECO:0007669"/>
    <property type="project" value="UniProtKB-UniRule"/>
</dbReference>
<evidence type="ECO:0000256" key="4">
    <source>
        <dbReference type="ARBA" id="ARBA00022475"/>
    </source>
</evidence>
<feature type="transmembrane region" description="Helical" evidence="9">
    <location>
        <begin position="54"/>
        <end position="74"/>
    </location>
</feature>
<evidence type="ECO:0000256" key="3">
    <source>
        <dbReference type="ARBA" id="ARBA00022448"/>
    </source>
</evidence>
<name>A0A223KS74_9BACI</name>
<evidence type="ECO:0000313" key="10">
    <source>
        <dbReference type="EMBL" id="AST92286.1"/>
    </source>
</evidence>
<comment type="subcellular location">
    <subcellularLocation>
        <location evidence="1">Cell membrane</location>
        <topology evidence="1">Multi-pass membrane protein</topology>
    </subcellularLocation>
</comment>
<keyword evidence="7 8" id="KW-0472">Membrane</keyword>
<evidence type="ECO:0000256" key="6">
    <source>
        <dbReference type="ARBA" id="ARBA00022989"/>
    </source>
</evidence>
<dbReference type="InterPro" id="IPR025720">
    <property type="entry name" value="RibU"/>
</dbReference>
<accession>A0A223KS74</accession>
<evidence type="ECO:0000256" key="5">
    <source>
        <dbReference type="ARBA" id="ARBA00022692"/>
    </source>
</evidence>
<dbReference type="KEGG" id="bcoh:BC6307_13810"/>
<protein>
    <recommendedName>
        <fullName evidence="8">Riboflavin transporter</fullName>
    </recommendedName>
</protein>
<evidence type="ECO:0000313" key="11">
    <source>
        <dbReference type="Proteomes" id="UP000215224"/>
    </source>
</evidence>
<feature type="transmembrane region" description="Helical" evidence="9">
    <location>
        <begin position="94"/>
        <end position="111"/>
    </location>
</feature>
<keyword evidence="3 8" id="KW-0813">Transport</keyword>
<proteinExistence type="inferred from homology"/>
<keyword evidence="6 9" id="KW-1133">Transmembrane helix</keyword>
<gene>
    <name evidence="10" type="ORF">BC6307_13810</name>
</gene>
<dbReference type="InterPro" id="IPR024529">
    <property type="entry name" value="ECF_trnsprt_substrate-spec"/>
</dbReference>
<dbReference type="GO" id="GO:0005886">
    <property type="term" value="C:plasma membrane"/>
    <property type="evidence" value="ECO:0007669"/>
    <property type="project" value="UniProtKB-SubCell"/>
</dbReference>
<dbReference type="PANTHER" id="PTHR38438">
    <property type="entry name" value="RIBOFLAVIN TRANSPORTER RIBU"/>
    <property type="match status" value="1"/>
</dbReference>
<evidence type="ECO:0000256" key="2">
    <source>
        <dbReference type="ARBA" id="ARBA00005540"/>
    </source>
</evidence>
<dbReference type="EMBL" id="CP018866">
    <property type="protein sequence ID" value="AST92286.1"/>
    <property type="molecule type" value="Genomic_DNA"/>
</dbReference>
<dbReference type="AlphaFoldDB" id="A0A223KS74"/>
<evidence type="ECO:0000256" key="7">
    <source>
        <dbReference type="ARBA" id="ARBA00023136"/>
    </source>
</evidence>